<dbReference type="Proteomes" id="UP000033874">
    <property type="component" value="Unassembled WGS sequence"/>
</dbReference>
<accession>A0A0M3APK8</accession>
<comment type="caution">
    <text evidence="4">The sequence shown here is derived from an EMBL/GenBank/DDBJ whole genome shotgun (WGS) entry which is preliminary data.</text>
</comment>
<feature type="transmembrane region" description="Helical" evidence="1">
    <location>
        <begin position="264"/>
        <end position="283"/>
    </location>
</feature>
<feature type="transmembrane region" description="Helical" evidence="1">
    <location>
        <begin position="44"/>
        <end position="75"/>
    </location>
</feature>
<dbReference type="RefSeq" id="WP_046763769.1">
    <property type="nucleotide sequence ID" value="NZ_LBIC01000005.1"/>
</dbReference>
<dbReference type="AlphaFoldDB" id="A0A0M3APK8"/>
<evidence type="ECO:0000259" key="3">
    <source>
        <dbReference type="Pfam" id="PF13194"/>
    </source>
</evidence>
<keyword evidence="5" id="KW-1185">Reference proteome</keyword>
<proteinExistence type="predicted"/>
<reference evidence="4 5" key="1">
    <citation type="submission" date="2015-04" db="EMBL/GenBank/DDBJ databases">
        <title>Genome sequence of aromatic hydrocarbons-degrading Sphingobium chungbukense DJ77.</title>
        <authorList>
            <person name="Kim Y.-C."/>
            <person name="Chae J.-C."/>
        </authorList>
    </citation>
    <scope>NUCLEOTIDE SEQUENCE [LARGE SCALE GENOMIC DNA]</scope>
    <source>
        <strain evidence="4 5">DJ77</strain>
    </source>
</reference>
<name>A0A0M3APK8_9SPHN</name>
<dbReference type="Pfam" id="PF02308">
    <property type="entry name" value="MgtC"/>
    <property type="match status" value="1"/>
</dbReference>
<dbReference type="PANTHER" id="PTHR39084">
    <property type="entry name" value="MEMBRANE PROTEIN-RELATED"/>
    <property type="match status" value="1"/>
</dbReference>
<feature type="transmembrane region" description="Helical" evidence="1">
    <location>
        <begin position="364"/>
        <end position="386"/>
    </location>
</feature>
<keyword evidence="1" id="KW-0472">Membrane</keyword>
<feature type="transmembrane region" description="Helical" evidence="1">
    <location>
        <begin position="6"/>
        <end position="23"/>
    </location>
</feature>
<feature type="transmembrane region" description="Helical" evidence="1">
    <location>
        <begin position="144"/>
        <end position="162"/>
    </location>
</feature>
<keyword evidence="1" id="KW-1133">Transmembrane helix</keyword>
<feature type="domain" description="DUF4010" evidence="3">
    <location>
        <begin position="179"/>
        <end position="385"/>
    </location>
</feature>
<feature type="transmembrane region" description="Helical" evidence="1">
    <location>
        <begin position="393"/>
        <end position="414"/>
    </location>
</feature>
<sequence length="415" mass="42772">MTDIAQPYLSMIASIAVGLLVGLERGWTQRDLGKGHRVAGFRTFGLIGLLGGIGGLAPDTVAASLCLGVVAVLAIGYARSAHPENLSATTTLAGLLTFGASFCATRVSPALGLATGAATFAILSARQSMHALLRGMDESEIEGVSRFLLVALVILPLLPDAAYGPFDAWNPRKIWMVVVFVTGLSFSGYAISRRFGRDRGILVVALTGAIVSSTAVTADYARRLRDEPEAREILSAGIAVASIVMFVRVQLVALALIPRAVPTLALTMAPATLVAVIFALIAWRRHGKGGDGMEISNPLGFAPALMLAALVAGLSLAARWALARFGEQGMAVILTLTGISDVDAAVMTMAGLPPDLLDNRSAGLILGSAVLANTLAKAVMTVVIGWRHGGGRAAMPLVAAVTAAAASLAGWMALG</sequence>
<protein>
    <submittedName>
        <fullName evidence="4">Membrane protein</fullName>
    </submittedName>
</protein>
<feature type="domain" description="MgtC/SapB/SrpB/YhiD N-terminal" evidence="2">
    <location>
        <begin position="12"/>
        <end position="130"/>
    </location>
</feature>
<feature type="transmembrane region" description="Helical" evidence="1">
    <location>
        <begin position="201"/>
        <end position="221"/>
    </location>
</feature>
<dbReference type="PATRIC" id="fig|56193.3.peg.2405"/>
<organism evidence="4 5">
    <name type="scientific">Sphingobium chungbukense</name>
    <dbReference type="NCBI Taxonomy" id="56193"/>
    <lineage>
        <taxon>Bacteria</taxon>
        <taxon>Pseudomonadati</taxon>
        <taxon>Pseudomonadota</taxon>
        <taxon>Alphaproteobacteria</taxon>
        <taxon>Sphingomonadales</taxon>
        <taxon>Sphingomonadaceae</taxon>
        <taxon>Sphingobium</taxon>
    </lineage>
</organism>
<dbReference type="InterPro" id="IPR049177">
    <property type="entry name" value="MgtC_SapB_SrpB_YhiD_N"/>
</dbReference>
<gene>
    <name evidence="4" type="ORF">YP76_11580</name>
</gene>
<keyword evidence="1" id="KW-0812">Transmembrane</keyword>
<dbReference type="PANTHER" id="PTHR39084:SF1">
    <property type="entry name" value="DUF4010 DOMAIN-CONTAINING PROTEIN"/>
    <property type="match status" value="1"/>
</dbReference>
<feature type="transmembrane region" description="Helical" evidence="1">
    <location>
        <begin position="95"/>
        <end position="123"/>
    </location>
</feature>
<feature type="transmembrane region" description="Helical" evidence="1">
    <location>
        <begin position="330"/>
        <end position="352"/>
    </location>
</feature>
<dbReference type="Pfam" id="PF13194">
    <property type="entry name" value="DUF4010"/>
    <property type="match status" value="1"/>
</dbReference>
<evidence type="ECO:0000313" key="5">
    <source>
        <dbReference type="Proteomes" id="UP000033874"/>
    </source>
</evidence>
<feature type="transmembrane region" description="Helical" evidence="1">
    <location>
        <begin position="174"/>
        <end position="192"/>
    </location>
</feature>
<feature type="transmembrane region" description="Helical" evidence="1">
    <location>
        <begin position="233"/>
        <end position="257"/>
    </location>
</feature>
<dbReference type="EMBL" id="LBIC01000005">
    <property type="protein sequence ID" value="KKW91760.1"/>
    <property type="molecule type" value="Genomic_DNA"/>
</dbReference>
<evidence type="ECO:0000256" key="1">
    <source>
        <dbReference type="SAM" id="Phobius"/>
    </source>
</evidence>
<evidence type="ECO:0000259" key="2">
    <source>
        <dbReference type="Pfam" id="PF02308"/>
    </source>
</evidence>
<feature type="transmembrane region" description="Helical" evidence="1">
    <location>
        <begin position="295"/>
        <end position="318"/>
    </location>
</feature>
<evidence type="ECO:0000313" key="4">
    <source>
        <dbReference type="EMBL" id="KKW91760.1"/>
    </source>
</evidence>
<dbReference type="InterPro" id="IPR025105">
    <property type="entry name" value="DUF4010"/>
</dbReference>